<proteinExistence type="predicted"/>
<name>A0A9K3DA20_9EUKA</name>
<evidence type="ECO:0000313" key="2">
    <source>
        <dbReference type="Proteomes" id="UP000265618"/>
    </source>
</evidence>
<feature type="non-terminal residue" evidence="1">
    <location>
        <position position="1"/>
    </location>
</feature>
<dbReference type="Proteomes" id="UP000265618">
    <property type="component" value="Unassembled WGS sequence"/>
</dbReference>
<organism evidence="1 2">
    <name type="scientific">Kipferlia bialata</name>
    <dbReference type="NCBI Taxonomy" id="797122"/>
    <lineage>
        <taxon>Eukaryota</taxon>
        <taxon>Metamonada</taxon>
        <taxon>Carpediemonas-like organisms</taxon>
        <taxon>Kipferlia</taxon>
    </lineage>
</organism>
<gene>
    <name evidence="1" type="ORF">KIPB_015419</name>
</gene>
<reference evidence="1 2" key="1">
    <citation type="journal article" date="2018" name="PLoS ONE">
        <title>The draft genome of Kipferlia bialata reveals reductive genome evolution in fornicate parasites.</title>
        <authorList>
            <person name="Tanifuji G."/>
            <person name="Takabayashi S."/>
            <person name="Kume K."/>
            <person name="Takagi M."/>
            <person name="Nakayama T."/>
            <person name="Kamikawa R."/>
            <person name="Inagaki Y."/>
            <person name="Hashimoto T."/>
        </authorList>
    </citation>
    <scope>NUCLEOTIDE SEQUENCE [LARGE SCALE GENOMIC DNA]</scope>
    <source>
        <strain evidence="1">NY0173</strain>
    </source>
</reference>
<dbReference type="AlphaFoldDB" id="A0A9K3DA20"/>
<keyword evidence="2" id="KW-1185">Reference proteome</keyword>
<dbReference type="OrthoDB" id="2126698at2759"/>
<accession>A0A9K3DA20</accession>
<comment type="caution">
    <text evidence="1">The sequence shown here is derived from an EMBL/GenBank/DDBJ whole genome shotgun (WGS) entry which is preliminary data.</text>
</comment>
<sequence>MVRGGFRIKNMGRILSNGIGQYVTLLPPTLCAIIGNYQLYKLSDTSRQGDILVAANGLAA</sequence>
<protein>
    <submittedName>
        <fullName evidence="1">Uncharacterized protein</fullName>
    </submittedName>
</protein>
<dbReference type="EMBL" id="BDIP01008627">
    <property type="protein sequence ID" value="GIQ91938.1"/>
    <property type="molecule type" value="Genomic_DNA"/>
</dbReference>
<evidence type="ECO:0000313" key="1">
    <source>
        <dbReference type="EMBL" id="GIQ91938.1"/>
    </source>
</evidence>